<evidence type="ECO:0000256" key="6">
    <source>
        <dbReference type="ARBA" id="ARBA00023284"/>
    </source>
</evidence>
<dbReference type="PRINTS" id="PR00421">
    <property type="entry name" value="THIOREDOXIN"/>
</dbReference>
<dbReference type="Proteomes" id="UP000613768">
    <property type="component" value="Unassembled WGS sequence"/>
</dbReference>
<protein>
    <recommendedName>
        <fullName evidence="7">Thioredoxin</fullName>
    </recommendedName>
</protein>
<dbReference type="PANTHER" id="PTHR45663">
    <property type="entry name" value="GEO12009P1"/>
    <property type="match status" value="1"/>
</dbReference>
<dbReference type="GO" id="GO:0015035">
    <property type="term" value="F:protein-disulfide reductase activity"/>
    <property type="evidence" value="ECO:0007669"/>
    <property type="project" value="UniProtKB-UniRule"/>
</dbReference>
<dbReference type="EMBL" id="JACYTR010000005">
    <property type="protein sequence ID" value="MBD8524866.1"/>
    <property type="molecule type" value="Genomic_DNA"/>
</dbReference>
<comment type="similarity">
    <text evidence="1">Belongs to the thioredoxin family.</text>
</comment>
<dbReference type="InterPro" id="IPR036249">
    <property type="entry name" value="Thioredoxin-like_sf"/>
</dbReference>
<dbReference type="Gene3D" id="2.30.30.380">
    <property type="entry name" value="Zn-finger domain of Sec23/24"/>
    <property type="match status" value="1"/>
</dbReference>
<dbReference type="GO" id="GO:0005829">
    <property type="term" value="C:cytosol"/>
    <property type="evidence" value="ECO:0007669"/>
    <property type="project" value="TreeGrafter"/>
</dbReference>
<evidence type="ECO:0000256" key="7">
    <source>
        <dbReference type="NCBIfam" id="TIGR01068"/>
    </source>
</evidence>
<keyword evidence="6" id="KW-0676">Redox-active center</keyword>
<comment type="caution">
    <text evidence="9">The sequence shown here is derived from an EMBL/GenBank/DDBJ whole genome shotgun (WGS) entry which is preliminary data.</text>
</comment>
<dbReference type="SUPFAM" id="SSF52833">
    <property type="entry name" value="Thioredoxin-like"/>
    <property type="match status" value="1"/>
</dbReference>
<evidence type="ECO:0000256" key="5">
    <source>
        <dbReference type="ARBA" id="ARBA00023157"/>
    </source>
</evidence>
<proteinExistence type="inferred from homology"/>
<accession>A0AAW3ZFP8</accession>
<evidence type="ECO:0000313" key="9">
    <source>
        <dbReference type="EMBL" id="MBD8524866.1"/>
    </source>
</evidence>
<dbReference type="Pfam" id="PF21352">
    <property type="entry name" value="Zn_ribbon_Thio2"/>
    <property type="match status" value="1"/>
</dbReference>
<dbReference type="InterPro" id="IPR049299">
    <property type="entry name" value="Thio2_N"/>
</dbReference>
<dbReference type="NCBIfam" id="NF008229">
    <property type="entry name" value="PRK10996.1"/>
    <property type="match status" value="1"/>
</dbReference>
<dbReference type="AlphaFoldDB" id="A0AAW3ZFP8"/>
<keyword evidence="2" id="KW-0813">Transport</keyword>
<evidence type="ECO:0000256" key="3">
    <source>
        <dbReference type="ARBA" id="ARBA00022723"/>
    </source>
</evidence>
<dbReference type="InterPro" id="IPR017937">
    <property type="entry name" value="Thioredoxin_CS"/>
</dbReference>
<gene>
    <name evidence="9" type="primary">trxC</name>
    <name evidence="9" type="ORF">IFO71_03835</name>
</gene>
<evidence type="ECO:0000256" key="4">
    <source>
        <dbReference type="ARBA" id="ARBA00022982"/>
    </source>
</evidence>
<dbReference type="PROSITE" id="PS51352">
    <property type="entry name" value="THIOREDOXIN_2"/>
    <property type="match status" value="1"/>
</dbReference>
<keyword evidence="4" id="KW-0249">Electron transport</keyword>
<dbReference type="GO" id="GO:0046872">
    <property type="term" value="F:metal ion binding"/>
    <property type="evidence" value="ECO:0007669"/>
    <property type="project" value="UniProtKB-KW"/>
</dbReference>
<evidence type="ECO:0000256" key="1">
    <source>
        <dbReference type="ARBA" id="ARBA00008987"/>
    </source>
</evidence>
<keyword evidence="10" id="KW-1185">Reference proteome</keyword>
<keyword evidence="5" id="KW-1015">Disulfide bond</keyword>
<sequence length="151" mass="16652">MSDDELLLLACPHCHTLNRFPQAKLEQHPSCGRCHKAMFAGEPFALDADNFDAHAQRSDLPLLVDFWAPWCGPCLAMAPAFAQAAQTLEPWVHLAKVDTQAVPQLGAQFGIRSIPTMILFHQGQELARQSGAMPAGQIVQFAQRALHEHFS</sequence>
<evidence type="ECO:0000259" key="8">
    <source>
        <dbReference type="PROSITE" id="PS51352"/>
    </source>
</evidence>
<dbReference type="PANTHER" id="PTHR45663:SF11">
    <property type="entry name" value="GEO12009P1"/>
    <property type="match status" value="1"/>
</dbReference>
<evidence type="ECO:0000256" key="2">
    <source>
        <dbReference type="ARBA" id="ARBA00022448"/>
    </source>
</evidence>
<keyword evidence="3" id="KW-0479">Metal-binding</keyword>
<dbReference type="Pfam" id="PF00085">
    <property type="entry name" value="Thioredoxin"/>
    <property type="match status" value="1"/>
</dbReference>
<dbReference type="InterPro" id="IPR005746">
    <property type="entry name" value="Thioredoxin"/>
</dbReference>
<evidence type="ECO:0000313" key="10">
    <source>
        <dbReference type="Proteomes" id="UP000613768"/>
    </source>
</evidence>
<dbReference type="InterPro" id="IPR013766">
    <property type="entry name" value="Thioredoxin_domain"/>
</dbReference>
<dbReference type="GO" id="GO:0045454">
    <property type="term" value="P:cell redox homeostasis"/>
    <property type="evidence" value="ECO:0007669"/>
    <property type="project" value="TreeGrafter"/>
</dbReference>
<dbReference type="PROSITE" id="PS00194">
    <property type="entry name" value="THIOREDOXIN_1"/>
    <property type="match status" value="1"/>
</dbReference>
<dbReference type="CDD" id="cd02947">
    <property type="entry name" value="TRX_family"/>
    <property type="match status" value="1"/>
</dbReference>
<organism evidence="9 10">
    <name type="scientific">Pseudomarimonas arenosa</name>
    <dbReference type="NCBI Taxonomy" id="2774145"/>
    <lineage>
        <taxon>Bacteria</taxon>
        <taxon>Pseudomonadati</taxon>
        <taxon>Pseudomonadota</taxon>
        <taxon>Gammaproteobacteria</taxon>
        <taxon>Lysobacterales</taxon>
        <taxon>Lysobacteraceae</taxon>
        <taxon>Pseudomarimonas</taxon>
    </lineage>
</organism>
<dbReference type="RefSeq" id="WP_192028217.1">
    <property type="nucleotide sequence ID" value="NZ_JACYTR010000005.1"/>
</dbReference>
<reference evidence="9 10" key="1">
    <citation type="submission" date="2020-09" db="EMBL/GenBank/DDBJ databases">
        <title>Pseudoxanthomonas sp. CAU 1598 isolated from sand of Yaerae Beach.</title>
        <authorList>
            <person name="Kim W."/>
        </authorList>
    </citation>
    <scope>NUCLEOTIDE SEQUENCE [LARGE SCALE GENOMIC DNA]</scope>
    <source>
        <strain evidence="9 10">CAU 1598</strain>
    </source>
</reference>
<name>A0AAW3ZFP8_9GAMM</name>
<dbReference type="NCBIfam" id="TIGR01068">
    <property type="entry name" value="thioredoxin"/>
    <property type="match status" value="1"/>
</dbReference>
<feature type="domain" description="Thioredoxin" evidence="8">
    <location>
        <begin position="35"/>
        <end position="147"/>
    </location>
</feature>
<dbReference type="Gene3D" id="3.40.30.10">
    <property type="entry name" value="Glutaredoxin"/>
    <property type="match status" value="1"/>
</dbReference>